<organism evidence="8 9">
    <name type="scientific">Paenibacillus psychroresistens</name>
    <dbReference type="NCBI Taxonomy" id="1778678"/>
    <lineage>
        <taxon>Bacteria</taxon>
        <taxon>Bacillati</taxon>
        <taxon>Bacillota</taxon>
        <taxon>Bacilli</taxon>
        <taxon>Bacillales</taxon>
        <taxon>Paenibacillaceae</taxon>
        <taxon>Paenibacillus</taxon>
    </lineage>
</organism>
<dbReference type="InterPro" id="IPR012675">
    <property type="entry name" value="Beta-grasp_dom_sf"/>
</dbReference>
<evidence type="ECO:0000256" key="1">
    <source>
        <dbReference type="ARBA" id="ARBA00010914"/>
    </source>
</evidence>
<dbReference type="Pfam" id="PF00111">
    <property type="entry name" value="Fer2"/>
    <property type="match status" value="1"/>
</dbReference>
<dbReference type="CDD" id="cd00207">
    <property type="entry name" value="fer2"/>
    <property type="match status" value="1"/>
</dbReference>
<dbReference type="RefSeq" id="WP_155701993.1">
    <property type="nucleotide sequence ID" value="NZ_CP034235.1"/>
</dbReference>
<dbReference type="Gene3D" id="3.10.20.30">
    <property type="match status" value="1"/>
</dbReference>
<dbReference type="InterPro" id="IPR001041">
    <property type="entry name" value="2Fe-2S_ferredoxin-type"/>
</dbReference>
<dbReference type="GO" id="GO:0140647">
    <property type="term" value="P:P450-containing electron transport chain"/>
    <property type="evidence" value="ECO:0007669"/>
    <property type="project" value="InterPro"/>
</dbReference>
<dbReference type="PANTHER" id="PTHR23426">
    <property type="entry name" value="FERREDOXIN/ADRENODOXIN"/>
    <property type="match status" value="1"/>
</dbReference>
<evidence type="ECO:0000256" key="4">
    <source>
        <dbReference type="ARBA" id="ARBA00023004"/>
    </source>
</evidence>
<comment type="cofactor">
    <cofactor evidence="6">
        <name>[2Fe-2S] cluster</name>
        <dbReference type="ChEBI" id="CHEBI:190135"/>
    </cofactor>
</comment>
<keyword evidence="3" id="KW-0479">Metal-binding</keyword>
<keyword evidence="2" id="KW-0001">2Fe-2S</keyword>
<dbReference type="Proteomes" id="UP000426246">
    <property type="component" value="Chromosome"/>
</dbReference>
<dbReference type="GO" id="GO:0046872">
    <property type="term" value="F:metal ion binding"/>
    <property type="evidence" value="ECO:0007669"/>
    <property type="project" value="UniProtKB-KW"/>
</dbReference>
<keyword evidence="5" id="KW-0411">Iron-sulfur</keyword>
<dbReference type="KEGG" id="ppsc:EHS13_19385"/>
<dbReference type="InterPro" id="IPR001055">
    <property type="entry name" value="Adrenodoxin-like"/>
</dbReference>
<keyword evidence="9" id="KW-1185">Reference proteome</keyword>
<evidence type="ECO:0000259" key="7">
    <source>
        <dbReference type="PROSITE" id="PS51085"/>
    </source>
</evidence>
<dbReference type="GO" id="GO:0051537">
    <property type="term" value="F:2 iron, 2 sulfur cluster binding"/>
    <property type="evidence" value="ECO:0007669"/>
    <property type="project" value="UniProtKB-KW"/>
</dbReference>
<proteinExistence type="inferred from homology"/>
<reference evidence="9" key="1">
    <citation type="submission" date="2018-11" db="EMBL/GenBank/DDBJ databases">
        <title>Complete genome sequence of Paenibacillus sp. ML311-T8.</title>
        <authorList>
            <person name="Nam Y.-D."/>
            <person name="Kang J."/>
            <person name="Chung W.-H."/>
            <person name="Park Y.S."/>
        </authorList>
    </citation>
    <scope>NUCLEOTIDE SEQUENCE [LARGE SCALE GENOMIC DNA]</scope>
    <source>
        <strain evidence="9">ML311-T8</strain>
    </source>
</reference>
<dbReference type="InterPro" id="IPR036010">
    <property type="entry name" value="2Fe-2S_ferredoxin-like_sf"/>
</dbReference>
<evidence type="ECO:0000256" key="5">
    <source>
        <dbReference type="ARBA" id="ARBA00023014"/>
    </source>
</evidence>
<keyword evidence="4" id="KW-0408">Iron</keyword>
<feature type="domain" description="2Fe-2S ferredoxin-type" evidence="7">
    <location>
        <begin position="3"/>
        <end position="95"/>
    </location>
</feature>
<accession>A0A6B8RMX7</accession>
<evidence type="ECO:0000256" key="6">
    <source>
        <dbReference type="ARBA" id="ARBA00034078"/>
    </source>
</evidence>
<dbReference type="OrthoDB" id="9810588at2"/>
<evidence type="ECO:0000256" key="2">
    <source>
        <dbReference type="ARBA" id="ARBA00022714"/>
    </source>
</evidence>
<evidence type="ECO:0000256" key="3">
    <source>
        <dbReference type="ARBA" id="ARBA00022723"/>
    </source>
</evidence>
<protein>
    <submittedName>
        <fullName evidence="8">Ferredoxin</fullName>
    </submittedName>
</protein>
<dbReference type="AlphaFoldDB" id="A0A6B8RMX7"/>
<dbReference type="PROSITE" id="PS51085">
    <property type="entry name" value="2FE2S_FER_2"/>
    <property type="match status" value="1"/>
</dbReference>
<name>A0A6B8RMX7_9BACL</name>
<evidence type="ECO:0000313" key="8">
    <source>
        <dbReference type="EMBL" id="QGQ96893.1"/>
    </source>
</evidence>
<gene>
    <name evidence="8" type="ORF">EHS13_19385</name>
</gene>
<dbReference type="PANTHER" id="PTHR23426:SF65">
    <property type="entry name" value="FERREDOXIN-2, MITOCHONDRIAL"/>
    <property type="match status" value="1"/>
</dbReference>
<comment type="similarity">
    <text evidence="1">Belongs to the adrenodoxin/putidaredoxin family.</text>
</comment>
<dbReference type="SUPFAM" id="SSF54292">
    <property type="entry name" value="2Fe-2S ferredoxin-like"/>
    <property type="match status" value="1"/>
</dbReference>
<evidence type="ECO:0000313" key="9">
    <source>
        <dbReference type="Proteomes" id="UP000426246"/>
    </source>
</evidence>
<dbReference type="EMBL" id="CP034235">
    <property type="protein sequence ID" value="QGQ96893.1"/>
    <property type="molecule type" value="Genomic_DNA"/>
</dbReference>
<dbReference type="GO" id="GO:0009055">
    <property type="term" value="F:electron transfer activity"/>
    <property type="evidence" value="ECO:0007669"/>
    <property type="project" value="TreeGrafter"/>
</dbReference>
<sequence>MLPTVHFYPDHRKIQVRSGTTVLDASSKARVQIRTRCDGKMACLMCKVIIEDQTGLSPMKNHEKLKLGELVDSGYRLACQACVIGDTNVTVPEDPLKAVIRALLAKQREEDEF</sequence>